<dbReference type="CDD" id="cd06257">
    <property type="entry name" value="DnaJ"/>
    <property type="match status" value="1"/>
</dbReference>
<dbReference type="GO" id="GO:0005634">
    <property type="term" value="C:nucleus"/>
    <property type="evidence" value="ECO:0007669"/>
    <property type="project" value="TreeGrafter"/>
</dbReference>
<dbReference type="Gene3D" id="1.10.287.110">
    <property type="entry name" value="DnaJ domain"/>
    <property type="match status" value="1"/>
</dbReference>
<dbReference type="Pfam" id="PF00226">
    <property type="entry name" value="DnaJ"/>
    <property type="match status" value="1"/>
</dbReference>
<name>D3AZU2_HETP5</name>
<feature type="region of interest" description="Disordered" evidence="1">
    <location>
        <begin position="206"/>
        <end position="345"/>
    </location>
</feature>
<comment type="caution">
    <text evidence="3">The sequence shown here is derived from an EMBL/GenBank/DDBJ whole genome shotgun (WGS) entry which is preliminary data.</text>
</comment>
<evidence type="ECO:0000313" key="4">
    <source>
        <dbReference type="Proteomes" id="UP000001396"/>
    </source>
</evidence>
<proteinExistence type="predicted"/>
<sequence length="345" mass="39594">MDTQQQKQTATKQQKQKSIIDDADKDFYEILGVAKTASDSEIKRAYYRLAKEVHPDKNDTDEAKEQFQKLARIYNILKDPKTREFYDEHGDTESTDLGTFSGKDLYEAWLKQYDIVRLTEEKIADFFSQIENEKKHRGVQVSTEEEKDLIDFYNKKKGDMKLIKEYVFNCEKKSDVVRMCDHLNQLIESGKLQSYPMFSKTATLSKKSTTTTTTTTTVKSNTKPTNKKETTNNNNNKKKAKVVVDEEEEEEEDENVDDLDDMMSEDDLADDDAYENDDYEEEEDEEDIKVTSNKKKSHSMAANNKKSTKSSSKPNVGKKATTPKKSMKRSQSAKSAVKAKSSANK</sequence>
<dbReference type="InterPro" id="IPR056453">
    <property type="entry name" value="HTH_DNAJC9"/>
</dbReference>
<reference evidence="3 4" key="1">
    <citation type="journal article" date="2011" name="Genome Res.">
        <title>Phylogeny-wide analysis of social amoeba genomes highlights ancient origins for complex intercellular communication.</title>
        <authorList>
            <person name="Heidel A.J."/>
            <person name="Lawal H.M."/>
            <person name="Felder M."/>
            <person name="Schilde C."/>
            <person name="Helps N.R."/>
            <person name="Tunggal B."/>
            <person name="Rivero F."/>
            <person name="John U."/>
            <person name="Schleicher M."/>
            <person name="Eichinger L."/>
            <person name="Platzer M."/>
            <person name="Noegel A.A."/>
            <person name="Schaap P."/>
            <person name="Gloeckner G."/>
        </authorList>
    </citation>
    <scope>NUCLEOTIDE SEQUENCE [LARGE SCALE GENOMIC DNA]</scope>
    <source>
        <strain evidence="4">ATCC 26659 / Pp 5 / PN500</strain>
    </source>
</reference>
<dbReference type="PANTHER" id="PTHR44144">
    <property type="entry name" value="DNAJ HOMOLOG SUBFAMILY C MEMBER 9"/>
    <property type="match status" value="1"/>
</dbReference>
<dbReference type="PROSITE" id="PS50076">
    <property type="entry name" value="DNAJ_2"/>
    <property type="match status" value="1"/>
</dbReference>
<dbReference type="STRING" id="670386.D3AZU2"/>
<dbReference type="OMA" id="CETKKDI"/>
<dbReference type="PRINTS" id="PR00625">
    <property type="entry name" value="JDOMAIN"/>
</dbReference>
<dbReference type="FunCoup" id="D3AZU2">
    <property type="interactions" value="850"/>
</dbReference>
<evidence type="ECO:0000259" key="2">
    <source>
        <dbReference type="PROSITE" id="PS50076"/>
    </source>
</evidence>
<evidence type="ECO:0000256" key="1">
    <source>
        <dbReference type="SAM" id="MobiDB-lite"/>
    </source>
</evidence>
<organism evidence="3 4">
    <name type="scientific">Heterostelium pallidum (strain ATCC 26659 / Pp 5 / PN500)</name>
    <name type="common">Cellular slime mold</name>
    <name type="synonym">Polysphondylium pallidum</name>
    <dbReference type="NCBI Taxonomy" id="670386"/>
    <lineage>
        <taxon>Eukaryota</taxon>
        <taxon>Amoebozoa</taxon>
        <taxon>Evosea</taxon>
        <taxon>Eumycetozoa</taxon>
        <taxon>Dictyostelia</taxon>
        <taxon>Acytosteliales</taxon>
        <taxon>Acytosteliaceae</taxon>
        <taxon>Heterostelium</taxon>
    </lineage>
</organism>
<feature type="compositionally biased region" description="Low complexity" evidence="1">
    <location>
        <begin position="329"/>
        <end position="345"/>
    </location>
</feature>
<dbReference type="GO" id="GO:0005737">
    <property type="term" value="C:cytoplasm"/>
    <property type="evidence" value="ECO:0007669"/>
    <property type="project" value="TreeGrafter"/>
</dbReference>
<feature type="compositionally biased region" description="Low complexity" evidence="1">
    <location>
        <begin position="206"/>
        <end position="224"/>
    </location>
</feature>
<protein>
    <recommendedName>
        <fullName evidence="2">J domain-containing protein</fullName>
    </recommendedName>
</protein>
<dbReference type="AlphaFoldDB" id="D3AZU2"/>
<dbReference type="RefSeq" id="XP_020436679.1">
    <property type="nucleotide sequence ID" value="XM_020572562.1"/>
</dbReference>
<dbReference type="InterPro" id="IPR036869">
    <property type="entry name" value="J_dom_sf"/>
</dbReference>
<keyword evidence="4" id="KW-1185">Reference proteome</keyword>
<dbReference type="Proteomes" id="UP000001396">
    <property type="component" value="Unassembled WGS sequence"/>
</dbReference>
<dbReference type="PROSITE" id="PS00636">
    <property type="entry name" value="DNAJ_1"/>
    <property type="match status" value="1"/>
</dbReference>
<dbReference type="GeneID" id="31357084"/>
<dbReference type="InterPro" id="IPR052594">
    <property type="entry name" value="J_domain-containing_protein"/>
</dbReference>
<dbReference type="SMART" id="SM00271">
    <property type="entry name" value="DnaJ"/>
    <property type="match status" value="1"/>
</dbReference>
<dbReference type="InterPro" id="IPR018253">
    <property type="entry name" value="DnaJ_domain_CS"/>
</dbReference>
<dbReference type="InParanoid" id="D3AZU2"/>
<feature type="compositionally biased region" description="Acidic residues" evidence="1">
    <location>
        <begin position="245"/>
        <end position="287"/>
    </location>
</feature>
<dbReference type="EMBL" id="ADBJ01000008">
    <property type="protein sequence ID" value="EFA84566.1"/>
    <property type="molecule type" value="Genomic_DNA"/>
</dbReference>
<feature type="domain" description="J" evidence="2">
    <location>
        <begin position="26"/>
        <end position="90"/>
    </location>
</feature>
<dbReference type="InterPro" id="IPR001623">
    <property type="entry name" value="DnaJ_domain"/>
</dbReference>
<dbReference type="SUPFAM" id="SSF46565">
    <property type="entry name" value="Chaperone J-domain"/>
    <property type="match status" value="1"/>
</dbReference>
<accession>D3AZU2</accession>
<dbReference type="GO" id="GO:0031072">
    <property type="term" value="F:heat shock protein binding"/>
    <property type="evidence" value="ECO:0007669"/>
    <property type="project" value="TreeGrafter"/>
</dbReference>
<dbReference type="Pfam" id="PF23302">
    <property type="entry name" value="HTH_DNAJC9"/>
    <property type="match status" value="1"/>
</dbReference>
<evidence type="ECO:0000313" key="3">
    <source>
        <dbReference type="EMBL" id="EFA84566.1"/>
    </source>
</evidence>
<dbReference type="PANTHER" id="PTHR44144:SF1">
    <property type="entry name" value="DNAJ HOMOLOG SUBFAMILY C MEMBER 9"/>
    <property type="match status" value="1"/>
</dbReference>
<gene>
    <name evidence="3" type="ORF">PPL_01555</name>
</gene>